<dbReference type="AlphaFoldDB" id="A0A1M4TP29"/>
<dbReference type="NCBIfam" id="TIGR00018">
    <property type="entry name" value="panC"/>
    <property type="match status" value="1"/>
</dbReference>
<feature type="binding site" evidence="8">
    <location>
        <begin position="30"/>
        <end position="37"/>
    </location>
    <ligand>
        <name>ATP</name>
        <dbReference type="ChEBI" id="CHEBI:30616"/>
    </ligand>
</feature>
<dbReference type="NCBIfam" id="TIGR00125">
    <property type="entry name" value="cyt_tran_rel"/>
    <property type="match status" value="1"/>
</dbReference>
<dbReference type="FunFam" id="3.30.1300.10:FF:000001">
    <property type="entry name" value="Pantothenate synthetase"/>
    <property type="match status" value="1"/>
</dbReference>
<dbReference type="InterPro" id="IPR042176">
    <property type="entry name" value="Pantoate_ligase_C"/>
</dbReference>
<organism evidence="9 10">
    <name type="scientific">Thermoanaerobacter uzonensis DSM 18761</name>
    <dbReference type="NCBI Taxonomy" id="1123369"/>
    <lineage>
        <taxon>Bacteria</taxon>
        <taxon>Bacillati</taxon>
        <taxon>Bacillota</taxon>
        <taxon>Clostridia</taxon>
        <taxon>Thermoanaerobacterales</taxon>
        <taxon>Thermoanaerobacteraceae</taxon>
        <taxon>Thermoanaerobacter</taxon>
    </lineage>
</organism>
<sequence length="291" mass="32776">MIVIDKISDVRNIIKEQKLSGKKIGLVPTMGYLHEGHLSLVRIAKNHSDFVAVSIFVNPIQFGPNEDFDRYPRDLERDLKLLEKEGCDLVFAPSVEEMYPSELLTTVNVDKITDKLCGAFRPGHFKGVTTVVAKLFNIFTPDIAVFGQKDAQQVAVIKKMVEDLNFPVEIIKAPIVREVDGLAMSSRNVYLNPEERKAALILSKSLKEAEKLLLNGEKNANTIIKKVNEVLNSEPLCKVQYVSCVHPDTLEDLTYIKDKALIAIACFIGTTRLIDNILWEEKYNAKVYDEI</sequence>
<feature type="binding site" evidence="8">
    <location>
        <position position="153"/>
    </location>
    <ligand>
        <name>(R)-pantoate</name>
        <dbReference type="ChEBI" id="CHEBI:15980"/>
    </ligand>
</feature>
<dbReference type="GO" id="GO:0004592">
    <property type="term" value="F:pantoate-beta-alanine ligase activity"/>
    <property type="evidence" value="ECO:0007669"/>
    <property type="project" value="UniProtKB-UniRule"/>
</dbReference>
<dbReference type="PANTHER" id="PTHR21299">
    <property type="entry name" value="CYTIDYLATE KINASE/PANTOATE-BETA-ALANINE LIGASE"/>
    <property type="match status" value="1"/>
</dbReference>
<dbReference type="InterPro" id="IPR014729">
    <property type="entry name" value="Rossmann-like_a/b/a_fold"/>
</dbReference>
<evidence type="ECO:0000256" key="8">
    <source>
        <dbReference type="HAMAP-Rule" id="MF_00158"/>
    </source>
</evidence>
<keyword evidence="3 8" id="KW-0436">Ligase</keyword>
<comment type="catalytic activity">
    <reaction evidence="7 8">
        <text>(R)-pantoate + beta-alanine + ATP = (R)-pantothenate + AMP + diphosphate + H(+)</text>
        <dbReference type="Rhea" id="RHEA:10912"/>
        <dbReference type="ChEBI" id="CHEBI:15378"/>
        <dbReference type="ChEBI" id="CHEBI:15980"/>
        <dbReference type="ChEBI" id="CHEBI:29032"/>
        <dbReference type="ChEBI" id="CHEBI:30616"/>
        <dbReference type="ChEBI" id="CHEBI:33019"/>
        <dbReference type="ChEBI" id="CHEBI:57966"/>
        <dbReference type="ChEBI" id="CHEBI:456215"/>
        <dbReference type="EC" id="6.3.2.1"/>
    </reaction>
</comment>
<comment type="subcellular location">
    <subcellularLocation>
        <location evidence="8">Cytoplasm</location>
    </subcellularLocation>
</comment>
<feature type="binding site" evidence="8">
    <location>
        <position position="61"/>
    </location>
    <ligand>
        <name>beta-alanine</name>
        <dbReference type="ChEBI" id="CHEBI:57966"/>
    </ligand>
</feature>
<comment type="function">
    <text evidence="8">Catalyzes the condensation of pantoate with beta-alanine in an ATP-dependent reaction via a pantoyl-adenylate intermediate.</text>
</comment>
<keyword evidence="5 8" id="KW-0547">Nucleotide-binding</keyword>
<dbReference type="CDD" id="cd00560">
    <property type="entry name" value="PanC"/>
    <property type="match status" value="1"/>
</dbReference>
<proteinExistence type="inferred from homology"/>
<dbReference type="Gene3D" id="3.40.50.620">
    <property type="entry name" value="HUPs"/>
    <property type="match status" value="1"/>
</dbReference>
<evidence type="ECO:0000256" key="6">
    <source>
        <dbReference type="ARBA" id="ARBA00022840"/>
    </source>
</evidence>
<evidence type="ECO:0000256" key="3">
    <source>
        <dbReference type="ARBA" id="ARBA00022598"/>
    </source>
</evidence>
<dbReference type="GO" id="GO:0005524">
    <property type="term" value="F:ATP binding"/>
    <property type="evidence" value="ECO:0007669"/>
    <property type="project" value="UniProtKB-KW"/>
</dbReference>
<keyword evidence="10" id="KW-1185">Reference proteome</keyword>
<evidence type="ECO:0000256" key="1">
    <source>
        <dbReference type="ARBA" id="ARBA00004990"/>
    </source>
</evidence>
<feature type="binding site" evidence="8">
    <location>
        <position position="61"/>
    </location>
    <ligand>
        <name>(R)-pantoate</name>
        <dbReference type="ChEBI" id="CHEBI:15980"/>
    </ligand>
</feature>
<reference evidence="10" key="1">
    <citation type="submission" date="2016-11" db="EMBL/GenBank/DDBJ databases">
        <authorList>
            <person name="Varghese N."/>
            <person name="Submissions S."/>
        </authorList>
    </citation>
    <scope>NUCLEOTIDE SEQUENCE [LARGE SCALE GENOMIC DNA]</scope>
    <source>
        <strain evidence="10">DSM 18761</strain>
    </source>
</reference>
<dbReference type="FunFam" id="3.40.50.620:FF:000013">
    <property type="entry name" value="Pantothenate synthetase"/>
    <property type="match status" value="1"/>
</dbReference>
<dbReference type="PANTHER" id="PTHR21299:SF1">
    <property type="entry name" value="PANTOATE--BETA-ALANINE LIGASE"/>
    <property type="match status" value="1"/>
</dbReference>
<comment type="subunit">
    <text evidence="8">Homodimer.</text>
</comment>
<dbReference type="Proteomes" id="UP000184127">
    <property type="component" value="Unassembled WGS sequence"/>
</dbReference>
<feature type="active site" description="Proton donor" evidence="8">
    <location>
        <position position="37"/>
    </location>
</feature>
<dbReference type="SUPFAM" id="SSF52374">
    <property type="entry name" value="Nucleotidylyl transferase"/>
    <property type="match status" value="1"/>
</dbReference>
<dbReference type="HAMAP" id="MF_00158">
    <property type="entry name" value="PanC"/>
    <property type="match status" value="1"/>
</dbReference>
<dbReference type="UniPathway" id="UPA00028">
    <property type="reaction ID" value="UER00005"/>
</dbReference>
<comment type="miscellaneous">
    <text evidence="8">The reaction proceeds by a bi uni uni bi ping pong mechanism.</text>
</comment>
<evidence type="ECO:0000313" key="10">
    <source>
        <dbReference type="Proteomes" id="UP000184127"/>
    </source>
</evidence>
<evidence type="ECO:0000256" key="7">
    <source>
        <dbReference type="ARBA" id="ARBA00048258"/>
    </source>
</evidence>
<feature type="binding site" evidence="8">
    <location>
        <position position="176"/>
    </location>
    <ligand>
        <name>ATP</name>
        <dbReference type="ChEBI" id="CHEBI:30616"/>
    </ligand>
</feature>
<evidence type="ECO:0000256" key="4">
    <source>
        <dbReference type="ARBA" id="ARBA00022655"/>
    </source>
</evidence>
<dbReference type="InterPro" id="IPR004821">
    <property type="entry name" value="Cyt_trans-like"/>
</dbReference>
<dbReference type="EMBL" id="FQUR01000007">
    <property type="protein sequence ID" value="SHE46178.1"/>
    <property type="molecule type" value="Genomic_DNA"/>
</dbReference>
<dbReference type="EC" id="6.3.2.1" evidence="8"/>
<dbReference type="Pfam" id="PF02569">
    <property type="entry name" value="Pantoate_ligase"/>
    <property type="match status" value="1"/>
</dbReference>
<name>A0A1M4TP29_9THEO</name>
<protein>
    <recommendedName>
        <fullName evidence="8">Pantothenate synthetase</fullName>
        <shortName evidence="8">PS</shortName>
        <ecNumber evidence="8">6.3.2.1</ecNumber>
    </recommendedName>
    <alternativeName>
        <fullName evidence="8">Pantoate--beta-alanine ligase</fullName>
    </alternativeName>
    <alternativeName>
        <fullName evidence="8">Pantoate-activating enzyme</fullName>
    </alternativeName>
</protein>
<dbReference type="GO" id="GO:0005829">
    <property type="term" value="C:cytosol"/>
    <property type="evidence" value="ECO:0007669"/>
    <property type="project" value="TreeGrafter"/>
</dbReference>
<dbReference type="GO" id="GO:0015940">
    <property type="term" value="P:pantothenate biosynthetic process"/>
    <property type="evidence" value="ECO:0007669"/>
    <property type="project" value="UniProtKB-UniRule"/>
</dbReference>
<dbReference type="InterPro" id="IPR003721">
    <property type="entry name" value="Pantoate_ligase"/>
</dbReference>
<evidence type="ECO:0000313" key="9">
    <source>
        <dbReference type="EMBL" id="SHE46178.1"/>
    </source>
</evidence>
<accession>A0A1M4TP29</accession>
<dbReference type="Gene3D" id="3.30.1300.10">
    <property type="entry name" value="Pantoate-beta-alanine ligase, C-terminal domain"/>
    <property type="match status" value="1"/>
</dbReference>
<feature type="binding site" evidence="8">
    <location>
        <begin position="147"/>
        <end position="150"/>
    </location>
    <ligand>
        <name>ATP</name>
        <dbReference type="ChEBI" id="CHEBI:30616"/>
    </ligand>
</feature>
<evidence type="ECO:0000256" key="5">
    <source>
        <dbReference type="ARBA" id="ARBA00022741"/>
    </source>
</evidence>
<comment type="pathway">
    <text evidence="1 8">Cofactor biosynthesis; (R)-pantothenate biosynthesis; (R)-pantothenate from (R)-pantoate and beta-alanine: step 1/1.</text>
</comment>
<dbReference type="RefSeq" id="WP_072967077.1">
    <property type="nucleotide sequence ID" value="NZ_FQUR01000007.1"/>
</dbReference>
<gene>
    <name evidence="8" type="primary">panC</name>
    <name evidence="9" type="ORF">SAMN02745195_00431</name>
</gene>
<keyword evidence="6 8" id="KW-0067">ATP-binding</keyword>
<evidence type="ECO:0000256" key="2">
    <source>
        <dbReference type="ARBA" id="ARBA00009256"/>
    </source>
</evidence>
<keyword evidence="4 8" id="KW-0566">Pantothenate biosynthesis</keyword>
<comment type="similarity">
    <text evidence="2 8">Belongs to the pantothenate synthetase family.</text>
</comment>
<keyword evidence="8" id="KW-0963">Cytoplasm</keyword>
<feature type="binding site" evidence="8">
    <location>
        <begin position="184"/>
        <end position="187"/>
    </location>
    <ligand>
        <name>ATP</name>
        <dbReference type="ChEBI" id="CHEBI:30616"/>
    </ligand>
</feature>